<dbReference type="AlphaFoldDB" id="A0A1R2C3S0"/>
<gene>
    <name evidence="2" type="ORF">SteCoe_15348</name>
</gene>
<dbReference type="PANTHER" id="PTHR12373:SF0">
    <property type="entry name" value="ENHANCER OF RUDIMENTARY HOMOLOG"/>
    <property type="match status" value="1"/>
</dbReference>
<dbReference type="SUPFAM" id="SSF143875">
    <property type="entry name" value="ERH-like"/>
    <property type="match status" value="1"/>
</dbReference>
<dbReference type="OrthoDB" id="7887808at2759"/>
<evidence type="ECO:0008006" key="4">
    <source>
        <dbReference type="Google" id="ProtNLM"/>
    </source>
</evidence>
<reference evidence="2 3" key="1">
    <citation type="submission" date="2016-11" db="EMBL/GenBank/DDBJ databases">
        <title>The macronuclear genome of Stentor coeruleus: a giant cell with tiny introns.</title>
        <authorList>
            <person name="Slabodnick M."/>
            <person name="Ruby J.G."/>
            <person name="Reiff S.B."/>
            <person name="Swart E.C."/>
            <person name="Gosai S."/>
            <person name="Prabakaran S."/>
            <person name="Witkowska E."/>
            <person name="Larue G.E."/>
            <person name="Fisher S."/>
            <person name="Freeman R.M."/>
            <person name="Gunawardena J."/>
            <person name="Chu W."/>
            <person name="Stover N.A."/>
            <person name="Gregory B.D."/>
            <person name="Nowacki M."/>
            <person name="Derisi J."/>
            <person name="Roy S.W."/>
            <person name="Marshall W.F."/>
            <person name="Sood P."/>
        </authorList>
    </citation>
    <scope>NUCLEOTIDE SEQUENCE [LARGE SCALE GENOMIC DNA]</scope>
    <source>
        <strain evidence="2">WM001</strain>
    </source>
</reference>
<name>A0A1R2C3S0_9CILI</name>
<comment type="similarity">
    <text evidence="1">Belongs to the E(R) family.</text>
</comment>
<comment type="caution">
    <text evidence="2">The sequence shown here is derived from an EMBL/GenBank/DDBJ whole genome shotgun (WGS) entry which is preliminary data.</text>
</comment>
<dbReference type="Gene3D" id="3.30.2260.10">
    <property type="entry name" value="Enhancer of rudimentary"/>
    <property type="match status" value="1"/>
</dbReference>
<dbReference type="EMBL" id="MPUH01000295">
    <property type="protein sequence ID" value="OMJ83678.1"/>
    <property type="molecule type" value="Genomic_DNA"/>
</dbReference>
<organism evidence="2 3">
    <name type="scientific">Stentor coeruleus</name>
    <dbReference type="NCBI Taxonomy" id="5963"/>
    <lineage>
        <taxon>Eukaryota</taxon>
        <taxon>Sar</taxon>
        <taxon>Alveolata</taxon>
        <taxon>Ciliophora</taxon>
        <taxon>Postciliodesmatophora</taxon>
        <taxon>Heterotrichea</taxon>
        <taxon>Heterotrichida</taxon>
        <taxon>Stentoridae</taxon>
        <taxon>Stentor</taxon>
    </lineage>
</organism>
<evidence type="ECO:0000256" key="1">
    <source>
        <dbReference type="ARBA" id="ARBA00007491"/>
    </source>
</evidence>
<sequence length="107" mass="12831">MVAKVLLLVQQKADTESRRYQEFHTLDKCLDYILKLFEDKLRNQLQEKDNFTYDLSDLYEYLDDLPSIQCLIFSEDTRTFTPHDKNWVKSKLYAHLSNQVTEMAFDN</sequence>
<accession>A0A1R2C3S0</accession>
<keyword evidence="3" id="KW-1185">Reference proteome</keyword>
<evidence type="ECO:0000313" key="2">
    <source>
        <dbReference type="EMBL" id="OMJ83678.1"/>
    </source>
</evidence>
<dbReference type="PANTHER" id="PTHR12373">
    <property type="entry name" value="ENHANCER OF RUDIMENTARY ERH"/>
    <property type="match status" value="1"/>
</dbReference>
<dbReference type="InterPro" id="IPR000781">
    <property type="entry name" value="ERH"/>
</dbReference>
<protein>
    <recommendedName>
        <fullName evidence="4">Enhancer of rudimentary homolog</fullName>
    </recommendedName>
</protein>
<evidence type="ECO:0000313" key="3">
    <source>
        <dbReference type="Proteomes" id="UP000187209"/>
    </source>
</evidence>
<dbReference type="Proteomes" id="UP000187209">
    <property type="component" value="Unassembled WGS sequence"/>
</dbReference>
<dbReference type="Pfam" id="PF01133">
    <property type="entry name" value="ER"/>
    <property type="match status" value="1"/>
</dbReference>
<dbReference type="InterPro" id="IPR035912">
    <property type="entry name" value="EHR_sf"/>
</dbReference>
<proteinExistence type="inferred from homology"/>